<keyword evidence="1" id="KW-1133">Transmembrane helix</keyword>
<organism evidence="2 3">
    <name type="scientific">Brachybacterium avium</name>
    <dbReference type="NCBI Taxonomy" id="2017485"/>
    <lineage>
        <taxon>Bacteria</taxon>
        <taxon>Bacillati</taxon>
        <taxon>Actinomycetota</taxon>
        <taxon>Actinomycetes</taxon>
        <taxon>Micrococcales</taxon>
        <taxon>Dermabacteraceae</taxon>
        <taxon>Brachybacterium</taxon>
    </lineage>
</organism>
<proteinExistence type="predicted"/>
<feature type="transmembrane region" description="Helical" evidence="1">
    <location>
        <begin position="45"/>
        <end position="67"/>
    </location>
</feature>
<reference evidence="2 3" key="1">
    <citation type="submission" date="2017-07" db="EMBL/GenBank/DDBJ databases">
        <title>Brachybacterium sp. VR2415.</title>
        <authorList>
            <person name="Tak E.J."/>
            <person name="Bae J.-W."/>
        </authorList>
    </citation>
    <scope>NUCLEOTIDE SEQUENCE [LARGE SCALE GENOMIC DNA]</scope>
    <source>
        <strain evidence="2 3">VR2415</strain>
        <plasmid evidence="2 3">unnamed2</plasmid>
    </source>
</reference>
<dbReference type="AlphaFoldDB" id="A0A220UGT9"/>
<gene>
    <name evidence="2" type="ORF">CFK39_15945</name>
</gene>
<dbReference type="Proteomes" id="UP000198398">
    <property type="component" value="Plasmid unnamed2"/>
</dbReference>
<keyword evidence="3" id="KW-1185">Reference proteome</keyword>
<accession>A0A220UGT9</accession>
<dbReference type="RefSeq" id="WP_089066569.1">
    <property type="nucleotide sequence ID" value="NZ_CP022318.1"/>
</dbReference>
<geneLocation type="plasmid" evidence="2 3">
    <name>unnamed2</name>
</geneLocation>
<feature type="transmembrane region" description="Helical" evidence="1">
    <location>
        <begin position="88"/>
        <end position="109"/>
    </location>
</feature>
<keyword evidence="1" id="KW-0812">Transmembrane</keyword>
<name>A0A220UGT9_9MICO</name>
<evidence type="ECO:0000256" key="1">
    <source>
        <dbReference type="SAM" id="Phobius"/>
    </source>
</evidence>
<dbReference type="OrthoDB" id="4792862at2"/>
<keyword evidence="2" id="KW-0614">Plasmid</keyword>
<keyword evidence="1" id="KW-0472">Membrane</keyword>
<evidence type="ECO:0000313" key="3">
    <source>
        <dbReference type="Proteomes" id="UP000198398"/>
    </source>
</evidence>
<dbReference type="EMBL" id="CP022318">
    <property type="protein sequence ID" value="ASK67339.1"/>
    <property type="molecule type" value="Genomic_DNA"/>
</dbReference>
<evidence type="ECO:0000313" key="2">
    <source>
        <dbReference type="EMBL" id="ASK67339.1"/>
    </source>
</evidence>
<dbReference type="KEGG" id="brv:CFK39_15945"/>
<sequence length="232" mass="25718">MTAPTPSPRPARWRDIPRAAWILSRAFTNESRVSRRIHSRRLAQLHALAVTPFYLLIAIYSTVPGYLYLDPSRTGMAVAAPRRSFRSLAGGVAAIAFLVTVGVPLNLAARLEPGYVLELGAGVVATLSVALLLDAMIGRRHSRRDRKRLRQLRRKIPAGERWDLMMLAQLPDTEPAAARLARTLLRTIIPPGVVVTAVAHSAELHTKYMRHGFTPARGRQLFYIVPTRDPAP</sequence>
<feature type="transmembrane region" description="Helical" evidence="1">
    <location>
        <begin position="115"/>
        <end position="137"/>
    </location>
</feature>
<protein>
    <submittedName>
        <fullName evidence="2">Uncharacterized protein</fullName>
    </submittedName>
</protein>